<dbReference type="OrthoDB" id="9798006at2"/>
<dbReference type="RefSeq" id="WP_115481162.1">
    <property type="nucleotide sequence ID" value="NZ_QRCT01000014.1"/>
</dbReference>
<keyword evidence="1 4" id="KW-0808">Transferase</keyword>
<evidence type="ECO:0000259" key="3">
    <source>
        <dbReference type="PROSITE" id="PS51186"/>
    </source>
</evidence>
<keyword evidence="5" id="KW-1185">Reference proteome</keyword>
<gene>
    <name evidence="4" type="ORF">DWV06_05410</name>
</gene>
<dbReference type="AlphaFoldDB" id="A0A371AX39"/>
<sequence length="164" mass="18381">MNIVFEKMNEKHKKGIMTVFNYYVENSTSAFPSEALPDQFYAMLLKKLEGYPAYALIDTDKDTVVGFCKLSAYNTCPTFVKTACLTYFIAPEYTGKGLGSNCLSKLECDAKQMNIEHLISEISSENSGSISFHKNHGFTVAGELHNVGEKLNRKFGIVYMEKSI</sequence>
<evidence type="ECO:0000256" key="2">
    <source>
        <dbReference type="ARBA" id="ARBA00023315"/>
    </source>
</evidence>
<dbReference type="PROSITE" id="PS51186">
    <property type="entry name" value="GNAT"/>
    <property type="match status" value="1"/>
</dbReference>
<proteinExistence type="predicted"/>
<dbReference type="PANTHER" id="PTHR43072">
    <property type="entry name" value="N-ACETYLTRANSFERASE"/>
    <property type="match status" value="1"/>
</dbReference>
<evidence type="ECO:0000313" key="5">
    <source>
        <dbReference type="Proteomes" id="UP000255036"/>
    </source>
</evidence>
<dbReference type="Pfam" id="PF00583">
    <property type="entry name" value="Acetyltransf_1"/>
    <property type="match status" value="1"/>
</dbReference>
<dbReference type="SUPFAM" id="SSF55729">
    <property type="entry name" value="Acyl-CoA N-acyltransferases (Nat)"/>
    <property type="match status" value="1"/>
</dbReference>
<dbReference type="Gene3D" id="3.40.630.30">
    <property type="match status" value="1"/>
</dbReference>
<dbReference type="EMBL" id="QRCT01000014">
    <property type="protein sequence ID" value="RDU24137.1"/>
    <property type="molecule type" value="Genomic_DNA"/>
</dbReference>
<name>A0A371AX39_9FIRM</name>
<reference evidence="4 5" key="1">
    <citation type="submission" date="2018-07" db="EMBL/GenBank/DDBJ databases">
        <title>Anaerosacharophilus polymeroproducens gen. nov. sp. nov., an anaerobic bacterium isolated from salt field.</title>
        <authorList>
            <person name="Kim W."/>
            <person name="Yang S.-H."/>
            <person name="Oh J."/>
            <person name="Lee J.-H."/>
            <person name="Kwon K.K."/>
        </authorList>
    </citation>
    <scope>NUCLEOTIDE SEQUENCE [LARGE SCALE GENOMIC DNA]</scope>
    <source>
        <strain evidence="4 5">MCWD5</strain>
    </source>
</reference>
<dbReference type="GO" id="GO:0016747">
    <property type="term" value="F:acyltransferase activity, transferring groups other than amino-acyl groups"/>
    <property type="evidence" value="ECO:0007669"/>
    <property type="project" value="InterPro"/>
</dbReference>
<comment type="caution">
    <text evidence="4">The sequence shown here is derived from an EMBL/GenBank/DDBJ whole genome shotgun (WGS) entry which is preliminary data.</text>
</comment>
<dbReference type="CDD" id="cd04301">
    <property type="entry name" value="NAT_SF"/>
    <property type="match status" value="1"/>
</dbReference>
<feature type="domain" description="N-acetyltransferase" evidence="3">
    <location>
        <begin position="3"/>
        <end position="164"/>
    </location>
</feature>
<dbReference type="PANTHER" id="PTHR43072:SF23">
    <property type="entry name" value="UPF0039 PROTEIN C11D3.02C"/>
    <property type="match status" value="1"/>
</dbReference>
<protein>
    <submittedName>
        <fullName evidence="4">GNAT family N-acetyltransferase</fullName>
    </submittedName>
</protein>
<evidence type="ECO:0000313" key="4">
    <source>
        <dbReference type="EMBL" id="RDU24137.1"/>
    </source>
</evidence>
<dbReference type="InterPro" id="IPR000182">
    <property type="entry name" value="GNAT_dom"/>
</dbReference>
<evidence type="ECO:0000256" key="1">
    <source>
        <dbReference type="ARBA" id="ARBA00022679"/>
    </source>
</evidence>
<dbReference type="InterPro" id="IPR016181">
    <property type="entry name" value="Acyl_CoA_acyltransferase"/>
</dbReference>
<dbReference type="Proteomes" id="UP000255036">
    <property type="component" value="Unassembled WGS sequence"/>
</dbReference>
<keyword evidence="2" id="KW-0012">Acyltransferase</keyword>
<accession>A0A371AX39</accession>
<organism evidence="4 5">
    <name type="scientific">Anaerosacchariphilus polymeriproducens</name>
    <dbReference type="NCBI Taxonomy" id="1812858"/>
    <lineage>
        <taxon>Bacteria</taxon>
        <taxon>Bacillati</taxon>
        <taxon>Bacillota</taxon>
        <taxon>Clostridia</taxon>
        <taxon>Lachnospirales</taxon>
        <taxon>Lachnospiraceae</taxon>
        <taxon>Anaerosacchariphilus</taxon>
    </lineage>
</organism>